<dbReference type="PANTHER" id="PTHR43649:SF29">
    <property type="entry name" value="OSMOPROTECTIVE COMPOUNDS-BINDING PROTEIN GGTB"/>
    <property type="match status" value="1"/>
</dbReference>
<dbReference type="AlphaFoldDB" id="W7UP38"/>
<dbReference type="Gene3D" id="3.40.190.10">
    <property type="entry name" value="Periplasmic binding protein-like II"/>
    <property type="match status" value="1"/>
</dbReference>
<dbReference type="Pfam" id="PF13416">
    <property type="entry name" value="SBP_bac_8"/>
    <property type="match status" value="1"/>
</dbReference>
<proteinExistence type="inferred from homology"/>
<comment type="caution">
    <text evidence="5">The sequence shown here is derived from an EMBL/GenBank/DDBJ whole genome shotgun (WGS) entry which is preliminary data.</text>
</comment>
<evidence type="ECO:0000256" key="1">
    <source>
        <dbReference type="ARBA" id="ARBA00008520"/>
    </source>
</evidence>
<protein>
    <recommendedName>
        <fullName evidence="7">ABC transporter substrate-binding protein</fullName>
    </recommendedName>
</protein>
<gene>
    <name evidence="5" type="ORF">RF007C_09695</name>
</gene>
<comment type="similarity">
    <text evidence="1">Belongs to the bacterial solute-binding protein 1 family.</text>
</comment>
<dbReference type="InterPro" id="IPR006059">
    <property type="entry name" value="SBP"/>
</dbReference>
<feature type="region of interest" description="Disordered" evidence="3">
    <location>
        <begin position="25"/>
        <end position="57"/>
    </location>
</feature>
<evidence type="ECO:0008006" key="7">
    <source>
        <dbReference type="Google" id="ProtNLM"/>
    </source>
</evidence>
<dbReference type="PANTHER" id="PTHR43649">
    <property type="entry name" value="ARABINOSE-BINDING PROTEIN-RELATED"/>
    <property type="match status" value="1"/>
</dbReference>
<evidence type="ECO:0000256" key="2">
    <source>
        <dbReference type="ARBA" id="ARBA00022448"/>
    </source>
</evidence>
<dbReference type="OrthoDB" id="383937at2"/>
<keyword evidence="2" id="KW-0813">Transport</keyword>
<keyword evidence="4" id="KW-0732">Signal</keyword>
<organism evidence="5 6">
    <name type="scientific">Ruminococcus flavefaciens 007c</name>
    <dbReference type="NCBI Taxonomy" id="1341157"/>
    <lineage>
        <taxon>Bacteria</taxon>
        <taxon>Bacillati</taxon>
        <taxon>Bacillota</taxon>
        <taxon>Clostridia</taxon>
        <taxon>Eubacteriales</taxon>
        <taxon>Oscillospiraceae</taxon>
        <taxon>Ruminococcus</taxon>
    </lineage>
</organism>
<dbReference type="SUPFAM" id="SSF53850">
    <property type="entry name" value="Periplasmic binding protein-like II"/>
    <property type="match status" value="1"/>
</dbReference>
<name>W7UP38_RUMFL</name>
<feature type="signal peptide" evidence="4">
    <location>
        <begin position="1"/>
        <end position="20"/>
    </location>
</feature>
<sequence length="467" mass="51311">MLNTKRLLAALTAAAAVLTAATSCSSKKKDSGDTQPVTAEKSSETADTTFNGDPAEPSSDMEITWLADYDLNPQGGDQRSAALALFEDAYGGRINWVRTSANDKFSTLSAMLDSGETVDMFPFDGGVFPGGVMSGQFAPLDSYFGDMGVDEGLWSDVSSLMDMFAYNGQHYVIPYSISEPVLLTYSRKLMKSEGIDDPRTLWQEGKWDWDAMKSMIEKFRSNNPDAYRYGINGWFGQAAISSTGRAVVSYDGNTLKNCMYDPDIARAEAMINGICANGWVSTLWRDTFPADLNTLFYASGSWSLGISNAANPESDLMIVPFPKDPEADKNYISCNFNARMLTRDSQKGKAVATYLKCERLAASDENMKKAAKEQALIQVKNASGTYRSFITEEQYDALQEYTDLSKVSPVYDFGNGMDTAMTGYGNYTPDSRGVMYRITDSQQTKDWEALKSALSPVIDGEIAKYSN</sequence>
<dbReference type="EMBL" id="ATAX01000026">
    <property type="protein sequence ID" value="EWM53239.1"/>
    <property type="molecule type" value="Genomic_DNA"/>
</dbReference>
<dbReference type="RefSeq" id="WP_037299539.1">
    <property type="nucleotide sequence ID" value="NZ_ATAX01000026.1"/>
</dbReference>
<dbReference type="PATRIC" id="fig|1341157.4.peg.2007"/>
<feature type="chain" id="PRO_5039558455" description="ABC transporter substrate-binding protein" evidence="4">
    <location>
        <begin position="21"/>
        <end position="467"/>
    </location>
</feature>
<evidence type="ECO:0000313" key="6">
    <source>
        <dbReference type="Proteomes" id="UP000019365"/>
    </source>
</evidence>
<evidence type="ECO:0000313" key="5">
    <source>
        <dbReference type="EMBL" id="EWM53239.1"/>
    </source>
</evidence>
<dbReference type="eggNOG" id="COG1653">
    <property type="taxonomic scope" value="Bacteria"/>
</dbReference>
<dbReference type="PROSITE" id="PS51257">
    <property type="entry name" value="PROKAR_LIPOPROTEIN"/>
    <property type="match status" value="1"/>
</dbReference>
<accession>W7UP38</accession>
<dbReference type="Proteomes" id="UP000019365">
    <property type="component" value="Unassembled WGS sequence"/>
</dbReference>
<dbReference type="InterPro" id="IPR050490">
    <property type="entry name" value="Bact_solute-bd_prot1"/>
</dbReference>
<reference evidence="5 6" key="1">
    <citation type="journal article" date="2014" name="PLoS ONE">
        <title>Rumen cellulosomics: divergent fiber-degrading strategies revealed by comparative genome-wide analysis of six ruminococcal strains.</title>
        <authorList>
            <person name="Dassa B."/>
            <person name="Borovok I."/>
            <person name="Ruimy-Israeli V."/>
            <person name="Lamed R."/>
            <person name="Flint H.J."/>
            <person name="Duncan S.H."/>
            <person name="Henrissat B."/>
            <person name="Coutinho P."/>
            <person name="Morrison M."/>
            <person name="Mosoni P."/>
            <person name="Yeoman C.J."/>
            <person name="White B.A."/>
            <person name="Bayer E.A."/>
        </authorList>
    </citation>
    <scope>NUCLEOTIDE SEQUENCE [LARGE SCALE GENOMIC DNA]</scope>
    <source>
        <strain evidence="5 6">007c</strain>
    </source>
</reference>
<evidence type="ECO:0000256" key="3">
    <source>
        <dbReference type="SAM" id="MobiDB-lite"/>
    </source>
</evidence>
<evidence type="ECO:0000256" key="4">
    <source>
        <dbReference type="SAM" id="SignalP"/>
    </source>
</evidence>
<keyword evidence="6" id="KW-1185">Reference proteome</keyword>